<keyword evidence="1" id="KW-0732">Signal</keyword>
<dbReference type="InParanoid" id="A0A0C9ZH60"/>
<protein>
    <submittedName>
        <fullName evidence="2">Uncharacterized protein</fullName>
    </submittedName>
</protein>
<evidence type="ECO:0000256" key="1">
    <source>
        <dbReference type="SAM" id="SignalP"/>
    </source>
</evidence>
<dbReference type="Proteomes" id="UP000054485">
    <property type="component" value="Unassembled WGS sequence"/>
</dbReference>
<reference evidence="3" key="2">
    <citation type="submission" date="2015-01" db="EMBL/GenBank/DDBJ databases">
        <title>Evolutionary Origins and Diversification of the Mycorrhizal Mutualists.</title>
        <authorList>
            <consortium name="DOE Joint Genome Institute"/>
            <consortium name="Mycorrhizal Genomics Consortium"/>
            <person name="Kohler A."/>
            <person name="Kuo A."/>
            <person name="Nagy L.G."/>
            <person name="Floudas D."/>
            <person name="Copeland A."/>
            <person name="Barry K.W."/>
            <person name="Cichocki N."/>
            <person name="Veneault-Fourrey C."/>
            <person name="LaButti K."/>
            <person name="Lindquist E.A."/>
            <person name="Lipzen A."/>
            <person name="Lundell T."/>
            <person name="Morin E."/>
            <person name="Murat C."/>
            <person name="Riley R."/>
            <person name="Ohm R."/>
            <person name="Sun H."/>
            <person name="Tunlid A."/>
            <person name="Henrissat B."/>
            <person name="Grigoriev I.V."/>
            <person name="Hibbett D.S."/>
            <person name="Martin F."/>
        </authorList>
    </citation>
    <scope>NUCLEOTIDE SEQUENCE [LARGE SCALE GENOMIC DNA]</scope>
    <source>
        <strain evidence="3">UH-Slu-Lm8-n1</strain>
    </source>
</reference>
<dbReference type="EMBL" id="KN835501">
    <property type="protein sequence ID" value="KIK36750.1"/>
    <property type="molecule type" value="Genomic_DNA"/>
</dbReference>
<feature type="signal peptide" evidence="1">
    <location>
        <begin position="1"/>
        <end position="25"/>
    </location>
</feature>
<name>A0A0C9ZH60_9AGAM</name>
<organism evidence="2 3">
    <name type="scientific">Suillus luteus UH-Slu-Lm8-n1</name>
    <dbReference type="NCBI Taxonomy" id="930992"/>
    <lineage>
        <taxon>Eukaryota</taxon>
        <taxon>Fungi</taxon>
        <taxon>Dikarya</taxon>
        <taxon>Basidiomycota</taxon>
        <taxon>Agaricomycotina</taxon>
        <taxon>Agaricomycetes</taxon>
        <taxon>Agaricomycetidae</taxon>
        <taxon>Boletales</taxon>
        <taxon>Suillineae</taxon>
        <taxon>Suillaceae</taxon>
        <taxon>Suillus</taxon>
    </lineage>
</organism>
<accession>A0A0C9ZH60</accession>
<gene>
    <name evidence="2" type="ORF">CY34DRAFT_16163</name>
</gene>
<keyword evidence="3" id="KW-1185">Reference proteome</keyword>
<evidence type="ECO:0000313" key="3">
    <source>
        <dbReference type="Proteomes" id="UP000054485"/>
    </source>
</evidence>
<sequence>MTYIVDLTCVMQILFLLASTGPISPRVIKIAVKAYEEAGKSNVHSEIQSHVSVTHSGGDDALGKIVKLINDHSIKAEDVQGLRTKIGLPVGSQVDEEQW</sequence>
<evidence type="ECO:0000313" key="2">
    <source>
        <dbReference type="EMBL" id="KIK36750.1"/>
    </source>
</evidence>
<dbReference type="HOGENOM" id="CLU_2321927_0_0_1"/>
<proteinExistence type="predicted"/>
<dbReference type="OrthoDB" id="2688914at2759"/>
<reference evidence="2 3" key="1">
    <citation type="submission" date="2014-04" db="EMBL/GenBank/DDBJ databases">
        <authorList>
            <consortium name="DOE Joint Genome Institute"/>
            <person name="Kuo A."/>
            <person name="Ruytinx J."/>
            <person name="Rineau F."/>
            <person name="Colpaert J."/>
            <person name="Kohler A."/>
            <person name="Nagy L.G."/>
            <person name="Floudas D."/>
            <person name="Copeland A."/>
            <person name="Barry K.W."/>
            <person name="Cichocki N."/>
            <person name="Veneault-Fourrey C."/>
            <person name="LaButti K."/>
            <person name="Lindquist E.A."/>
            <person name="Lipzen A."/>
            <person name="Lundell T."/>
            <person name="Morin E."/>
            <person name="Murat C."/>
            <person name="Sun H."/>
            <person name="Tunlid A."/>
            <person name="Henrissat B."/>
            <person name="Grigoriev I.V."/>
            <person name="Hibbett D.S."/>
            <person name="Martin F."/>
            <person name="Nordberg H.P."/>
            <person name="Cantor M.N."/>
            <person name="Hua S.X."/>
        </authorList>
    </citation>
    <scope>NUCLEOTIDE SEQUENCE [LARGE SCALE GENOMIC DNA]</scope>
    <source>
        <strain evidence="2 3">UH-Slu-Lm8-n1</strain>
    </source>
</reference>
<feature type="chain" id="PRO_5002206822" evidence="1">
    <location>
        <begin position="26"/>
        <end position="99"/>
    </location>
</feature>
<dbReference type="AlphaFoldDB" id="A0A0C9ZH60"/>